<dbReference type="AlphaFoldDB" id="A0A381X3J9"/>
<protein>
    <submittedName>
        <fullName evidence="1">Uncharacterized protein</fullName>
    </submittedName>
</protein>
<name>A0A381X3J9_9ZZZZ</name>
<feature type="non-terminal residue" evidence="1">
    <location>
        <position position="1"/>
    </location>
</feature>
<evidence type="ECO:0000313" key="1">
    <source>
        <dbReference type="EMBL" id="SVA59061.1"/>
    </source>
</evidence>
<sequence length="23" mass="2583">VAGASYWLKSDYWAIAAPRVNML</sequence>
<dbReference type="EMBL" id="UINC01013716">
    <property type="protein sequence ID" value="SVA59061.1"/>
    <property type="molecule type" value="Genomic_DNA"/>
</dbReference>
<proteinExistence type="predicted"/>
<reference evidence="1" key="1">
    <citation type="submission" date="2018-05" db="EMBL/GenBank/DDBJ databases">
        <authorList>
            <person name="Lanie J.A."/>
            <person name="Ng W.-L."/>
            <person name="Kazmierczak K.M."/>
            <person name="Andrzejewski T.M."/>
            <person name="Davidsen T.M."/>
            <person name="Wayne K.J."/>
            <person name="Tettelin H."/>
            <person name="Glass J.I."/>
            <person name="Rusch D."/>
            <person name="Podicherti R."/>
            <person name="Tsui H.-C.T."/>
            <person name="Winkler M.E."/>
        </authorList>
    </citation>
    <scope>NUCLEOTIDE SEQUENCE</scope>
</reference>
<organism evidence="1">
    <name type="scientific">marine metagenome</name>
    <dbReference type="NCBI Taxonomy" id="408172"/>
    <lineage>
        <taxon>unclassified sequences</taxon>
        <taxon>metagenomes</taxon>
        <taxon>ecological metagenomes</taxon>
    </lineage>
</organism>
<feature type="non-terminal residue" evidence="1">
    <location>
        <position position="23"/>
    </location>
</feature>
<accession>A0A381X3J9</accession>
<gene>
    <name evidence="1" type="ORF">METZ01_LOCUS111915</name>
</gene>